<dbReference type="GeneID" id="100371355"/>
<proteinExistence type="predicted"/>
<organism evidence="2 3">
    <name type="scientific">Saccoglossus kowalevskii</name>
    <name type="common">Acorn worm</name>
    <dbReference type="NCBI Taxonomy" id="10224"/>
    <lineage>
        <taxon>Eukaryota</taxon>
        <taxon>Metazoa</taxon>
        <taxon>Hemichordata</taxon>
        <taxon>Enteropneusta</taxon>
        <taxon>Harrimaniidae</taxon>
        <taxon>Saccoglossus</taxon>
    </lineage>
</organism>
<feature type="signal peptide" evidence="1">
    <location>
        <begin position="1"/>
        <end position="19"/>
    </location>
</feature>
<sequence>MQSFLIILFVTSFQDWATSVTTDLEFSSFRVVRPYSTGSVSFLVDTEIDTHFSFKITNNGDNLGVDNGDPPFNITLYLTDADQTDHLYDLHTVSDHTTNISAELLQNGDVTLTTSIGFSYPKTQCGAASYICAGILPSLYVDNTASNDVKCLRMANGDIDSYAGATNCPDIAVESFTITSPSTVEYIQHSSVDIKLTVSLINYGSDIDTAPALKENFFFEIVLSSDDDLNKDNVTMVNFTMDQSQAVNANGGISQDASLSITDLSATLIAPESDERCQELIYFCLVVTPGTDAAFGEFETGNNAKCVKFDVSDDATNDPGVLTCKGKLMDRSKYKIALYPSLFLGFVVTQSFVVTQAVDADLYVFSVSFSLAPPSYVVDSSTVIATSAHIPPTLSIKIANQGPDDLGVASSGYHYNISFYLAESVDMLNPISLNSFDIGTEDSNRANAIPVGADSAITYDSWTASLTYPADKCATYSHFCVAIVKDGDATYIDSNSANDYKCLKFVSSGSDGVSAAGKTNCPPDPSLKTLVVTGPLELTYAASDSPHVVSADLEILNSGGTGDEDAFTITPANFSLEAYLCSADDGDMSLCMESGDVGASSDDALTFNPWDTVTMGNLSISVTMPSDGCYDDGYVCIQMVKDGAATYNDDSSNNYVCLEFGDILDGKAGIVACSTEEPMEAESGEFILSVLIATTTTCC</sequence>
<reference evidence="3" key="1">
    <citation type="submission" date="2025-08" db="UniProtKB">
        <authorList>
            <consortium name="RefSeq"/>
        </authorList>
    </citation>
    <scope>IDENTIFICATION</scope>
    <source>
        <tissue evidence="3">Testes</tissue>
    </source>
</reference>
<name>A0ABM0GLF4_SACKO</name>
<evidence type="ECO:0000313" key="2">
    <source>
        <dbReference type="Proteomes" id="UP000694865"/>
    </source>
</evidence>
<keyword evidence="1" id="KW-0732">Signal</keyword>
<evidence type="ECO:0000313" key="3">
    <source>
        <dbReference type="RefSeq" id="XP_002732517.1"/>
    </source>
</evidence>
<gene>
    <name evidence="3" type="primary">LOC100371355</name>
</gene>
<accession>A0ABM0GLF4</accession>
<evidence type="ECO:0000256" key="1">
    <source>
        <dbReference type="SAM" id="SignalP"/>
    </source>
</evidence>
<dbReference type="RefSeq" id="XP_002732517.1">
    <property type="nucleotide sequence ID" value="XM_002732471.1"/>
</dbReference>
<protein>
    <submittedName>
        <fullName evidence="3">Uncharacterized protein LOC100371355</fullName>
    </submittedName>
</protein>
<feature type="chain" id="PRO_5045194778" evidence="1">
    <location>
        <begin position="20"/>
        <end position="699"/>
    </location>
</feature>
<keyword evidence="2" id="KW-1185">Reference proteome</keyword>
<dbReference type="Proteomes" id="UP000694865">
    <property type="component" value="Unplaced"/>
</dbReference>